<evidence type="ECO:0000256" key="4">
    <source>
        <dbReference type="ARBA" id="ARBA00022798"/>
    </source>
</evidence>
<comment type="similarity">
    <text evidence="1">Belongs to the glycerophosphoryl diester phosphodiesterase family.</text>
</comment>
<dbReference type="EMBL" id="PPTA01000006">
    <property type="protein sequence ID" value="TFB02829.1"/>
    <property type="molecule type" value="Genomic_DNA"/>
</dbReference>
<evidence type="ECO:0000313" key="10">
    <source>
        <dbReference type="Proteomes" id="UP001642720"/>
    </source>
</evidence>
<dbReference type="Gene3D" id="3.20.20.190">
    <property type="entry name" value="Phosphatidylinositol (PI) phosphodiesterase"/>
    <property type="match status" value="1"/>
</dbReference>
<evidence type="ECO:0000256" key="3">
    <source>
        <dbReference type="ARBA" id="ARBA00022729"/>
    </source>
</evidence>
<accession>A0ABY2H3J6</accession>
<keyword evidence="3 7" id="KW-0732">Signal</keyword>
<reference evidence="9 10" key="1">
    <citation type="submission" date="2018-01" db="EMBL/GenBank/DDBJ databases">
        <title>Genome characterization of the sugarcane-associated fungus Trichoderma ghanense CCMA-1212 and their application in lignocelulose bioconversion.</title>
        <authorList>
            <person name="Steindorff A.S."/>
            <person name="Mendes T.D."/>
            <person name="Vilela E.S.D."/>
            <person name="Rodrigues D.S."/>
            <person name="Formighieri E.F."/>
            <person name="Melo I.S."/>
            <person name="Favaro L.C.L."/>
        </authorList>
    </citation>
    <scope>NUCLEOTIDE SEQUENCE [LARGE SCALE GENOMIC DNA]</scope>
    <source>
        <strain evidence="9 10">CCMA-1212</strain>
    </source>
</reference>
<organism evidence="9 10">
    <name type="scientific">Trichoderma ghanense</name>
    <dbReference type="NCBI Taxonomy" id="65468"/>
    <lineage>
        <taxon>Eukaryota</taxon>
        <taxon>Fungi</taxon>
        <taxon>Dikarya</taxon>
        <taxon>Ascomycota</taxon>
        <taxon>Pezizomycotina</taxon>
        <taxon>Sordariomycetes</taxon>
        <taxon>Hypocreomycetidae</taxon>
        <taxon>Hypocreales</taxon>
        <taxon>Hypocreaceae</taxon>
        <taxon>Trichoderma</taxon>
    </lineage>
</organism>
<name>A0ABY2H3J6_9HYPO</name>
<keyword evidence="5" id="KW-0378">Hydrolase</keyword>
<evidence type="ECO:0000256" key="5">
    <source>
        <dbReference type="ARBA" id="ARBA00022801"/>
    </source>
</evidence>
<evidence type="ECO:0000256" key="6">
    <source>
        <dbReference type="ARBA" id="ARBA00047512"/>
    </source>
</evidence>
<dbReference type="InterPro" id="IPR017946">
    <property type="entry name" value="PLC-like_Pdiesterase_TIM-brl"/>
</dbReference>
<dbReference type="PANTHER" id="PTHR43620">
    <property type="entry name" value="GLYCEROPHOSPHORYL DIESTER PHOSPHODIESTERASE"/>
    <property type="match status" value="1"/>
</dbReference>
<dbReference type="GeneID" id="300576937"/>
<evidence type="ECO:0000313" key="9">
    <source>
        <dbReference type="EMBL" id="TFB02829.1"/>
    </source>
</evidence>
<dbReference type="SUPFAM" id="SSF51695">
    <property type="entry name" value="PLC-like phosphodiesterases"/>
    <property type="match status" value="1"/>
</dbReference>
<keyword evidence="4" id="KW-0319">Glycerol metabolism</keyword>
<gene>
    <name evidence="9" type="ORF">CCMA1212_005219</name>
</gene>
<dbReference type="RefSeq" id="XP_073559030.1">
    <property type="nucleotide sequence ID" value="XM_073702487.1"/>
</dbReference>
<feature type="domain" description="GP-PDE" evidence="8">
    <location>
        <begin position="72"/>
        <end position="394"/>
    </location>
</feature>
<evidence type="ECO:0000256" key="1">
    <source>
        <dbReference type="ARBA" id="ARBA00007277"/>
    </source>
</evidence>
<feature type="chain" id="PRO_5047507891" description="glycerophosphodiester phosphodiesterase" evidence="7">
    <location>
        <begin position="21"/>
        <end position="418"/>
    </location>
</feature>
<feature type="signal peptide" evidence="7">
    <location>
        <begin position="1"/>
        <end position="20"/>
    </location>
</feature>
<dbReference type="PANTHER" id="PTHR43620:SF7">
    <property type="entry name" value="GLYCEROPHOSPHODIESTER PHOSPHODIESTERASE GDPD5-RELATED"/>
    <property type="match status" value="1"/>
</dbReference>
<dbReference type="PROSITE" id="PS51704">
    <property type="entry name" value="GP_PDE"/>
    <property type="match status" value="1"/>
</dbReference>
<sequence>MLFTPLVAAVSLAAISHVAAKPTPKPSSTDNLKPMTQIELGPRPYYLVDNMSDGPLKAKLSSCRELKMRPSSFSIAHRGGAPLQFPEHSRESNLAGARMGAGILECDVAFTRDLELVCRHSQCDLHTTTNVVDVPRLNAKCTQPFAPASDGQPASAKCCTSDFTLQEFKSLCSKMDSFNASAATPGDYLGGILPWRTDLYNTCGTTMSLKEHIAMTRALGLQFTPELKTPQVPMPFRGNYTQQRYAQQFIDTFKEAGIPPSRVYVQSFLYDDILYWLQHEPAFARQAMFLDSVADLFGMDAAVANLTQYKEDGVRYVAPPLPYLVTARDGKIVPSEYAKRAKQLGLKILTWSLERSGPIAEVHALGDYFYGSIQDVVTRDGDIYTLVDVLARQVGVAGMFSDWTATVTYYANCFGLGL</sequence>
<evidence type="ECO:0000256" key="2">
    <source>
        <dbReference type="ARBA" id="ARBA00012247"/>
    </source>
</evidence>
<dbReference type="InterPro" id="IPR030395">
    <property type="entry name" value="GP_PDE_dom"/>
</dbReference>
<comment type="caution">
    <text evidence="9">The sequence shown here is derived from an EMBL/GenBank/DDBJ whole genome shotgun (WGS) entry which is preliminary data.</text>
</comment>
<dbReference type="Pfam" id="PF03009">
    <property type="entry name" value="GDPD"/>
    <property type="match status" value="1"/>
</dbReference>
<evidence type="ECO:0000259" key="8">
    <source>
        <dbReference type="PROSITE" id="PS51704"/>
    </source>
</evidence>
<keyword evidence="10" id="KW-1185">Reference proteome</keyword>
<evidence type="ECO:0000256" key="7">
    <source>
        <dbReference type="SAM" id="SignalP"/>
    </source>
</evidence>
<dbReference type="Proteomes" id="UP001642720">
    <property type="component" value="Unassembled WGS sequence"/>
</dbReference>
<comment type="catalytic activity">
    <reaction evidence="6">
        <text>a sn-glycero-3-phosphodiester + H2O = an alcohol + sn-glycerol 3-phosphate + H(+)</text>
        <dbReference type="Rhea" id="RHEA:12969"/>
        <dbReference type="ChEBI" id="CHEBI:15377"/>
        <dbReference type="ChEBI" id="CHEBI:15378"/>
        <dbReference type="ChEBI" id="CHEBI:30879"/>
        <dbReference type="ChEBI" id="CHEBI:57597"/>
        <dbReference type="ChEBI" id="CHEBI:83408"/>
        <dbReference type="EC" id="3.1.4.46"/>
    </reaction>
</comment>
<proteinExistence type="inferred from homology"/>
<protein>
    <recommendedName>
        <fullName evidence="2">glycerophosphodiester phosphodiesterase</fullName>
        <ecNumber evidence="2">3.1.4.46</ecNumber>
    </recommendedName>
</protein>
<dbReference type="EC" id="3.1.4.46" evidence="2"/>